<accession>A0A7R9QCL1</accession>
<feature type="chain" id="PRO_5036403777" evidence="1">
    <location>
        <begin position="23"/>
        <end position="252"/>
    </location>
</feature>
<dbReference type="AlphaFoldDB" id="A0A7R9QCL1"/>
<keyword evidence="1" id="KW-0732">Signal</keyword>
<evidence type="ECO:0000256" key="1">
    <source>
        <dbReference type="SAM" id="SignalP"/>
    </source>
</evidence>
<organism evidence="2">
    <name type="scientific">Oppiella nova</name>
    <dbReference type="NCBI Taxonomy" id="334625"/>
    <lineage>
        <taxon>Eukaryota</taxon>
        <taxon>Metazoa</taxon>
        <taxon>Ecdysozoa</taxon>
        <taxon>Arthropoda</taxon>
        <taxon>Chelicerata</taxon>
        <taxon>Arachnida</taxon>
        <taxon>Acari</taxon>
        <taxon>Acariformes</taxon>
        <taxon>Sarcoptiformes</taxon>
        <taxon>Oribatida</taxon>
        <taxon>Brachypylina</taxon>
        <taxon>Oppioidea</taxon>
        <taxon>Oppiidae</taxon>
        <taxon>Oppiella</taxon>
    </lineage>
</organism>
<dbReference type="OrthoDB" id="6490258at2759"/>
<feature type="signal peptide" evidence="1">
    <location>
        <begin position="1"/>
        <end position="22"/>
    </location>
</feature>
<evidence type="ECO:0000313" key="2">
    <source>
        <dbReference type="EMBL" id="CAD7639707.1"/>
    </source>
</evidence>
<dbReference type="EMBL" id="CAJPVJ010000465">
    <property type="protein sequence ID" value="CAG2162559.1"/>
    <property type="molecule type" value="Genomic_DNA"/>
</dbReference>
<name>A0A7R9QCL1_9ACAR</name>
<gene>
    <name evidence="2" type="ORF">ONB1V03_LOCUS2152</name>
</gene>
<reference evidence="2" key="1">
    <citation type="submission" date="2020-11" db="EMBL/GenBank/DDBJ databases">
        <authorList>
            <person name="Tran Van P."/>
        </authorList>
    </citation>
    <scope>NUCLEOTIDE SEQUENCE</scope>
</reference>
<keyword evidence="3" id="KW-1185">Reference proteome</keyword>
<dbReference type="Proteomes" id="UP000728032">
    <property type="component" value="Unassembled WGS sequence"/>
</dbReference>
<protein>
    <submittedName>
        <fullName evidence="2">Uncharacterized protein</fullName>
    </submittedName>
</protein>
<dbReference type="PANTHER" id="PTHR33964:SF1">
    <property type="entry name" value="RE45066P"/>
    <property type="match status" value="1"/>
</dbReference>
<sequence>MNSITIEILLICVIVGIVGVWGRPHCEISEASADECGKRLMFIGEQTTGLPKNDDELKTRCGQVNEGLDCLKKYSKTCLDPFATQIMNIVIKNGDKLEAKYCKTDSERKKLLDALQCAQGSDLGPLHLCMEKFVVQMEHLAGVTGDHRIPATCCSFQLMDHCVREAGVKICSQKDKIDYITKFLTEMTGEIVKTGCGKYDSLSHCDSAMDKKEWDNLKALVASNDPKEIAAKRVNTSPFIALKNVLKQLMEE</sequence>
<proteinExistence type="predicted"/>
<dbReference type="PANTHER" id="PTHR33964">
    <property type="entry name" value="RE45066P-RELATED"/>
    <property type="match status" value="1"/>
</dbReference>
<dbReference type="EMBL" id="OC915290">
    <property type="protein sequence ID" value="CAD7639707.1"/>
    <property type="molecule type" value="Genomic_DNA"/>
</dbReference>
<evidence type="ECO:0000313" key="3">
    <source>
        <dbReference type="Proteomes" id="UP000728032"/>
    </source>
</evidence>